<reference evidence="2 3" key="1">
    <citation type="submission" date="2016-07" db="EMBL/GenBank/DDBJ databases">
        <title>Pervasive Adenine N6-methylation of Active Genes in Fungi.</title>
        <authorList>
            <consortium name="DOE Joint Genome Institute"/>
            <person name="Mondo S.J."/>
            <person name="Dannebaum R.O."/>
            <person name="Kuo R.C."/>
            <person name="Labutti K."/>
            <person name="Haridas S."/>
            <person name="Kuo A."/>
            <person name="Salamov A."/>
            <person name="Ahrendt S.R."/>
            <person name="Lipzen A."/>
            <person name="Sullivan W."/>
            <person name="Andreopoulos W.B."/>
            <person name="Clum A."/>
            <person name="Lindquist E."/>
            <person name="Daum C."/>
            <person name="Ramamoorthy G.K."/>
            <person name="Gryganskyi A."/>
            <person name="Culley D."/>
            <person name="Magnuson J.K."/>
            <person name="James T.Y."/>
            <person name="O'Malley M.A."/>
            <person name="Stajich J.E."/>
            <person name="Spatafora J.W."/>
            <person name="Visel A."/>
            <person name="Grigoriev I.V."/>
        </authorList>
    </citation>
    <scope>NUCLEOTIDE SEQUENCE [LARGE SCALE GENOMIC DNA]</scope>
    <source>
        <strain evidence="2 3">CBS 115471</strain>
    </source>
</reference>
<dbReference type="AlphaFoldDB" id="A0A1Y1ZL24"/>
<feature type="region of interest" description="Disordered" evidence="1">
    <location>
        <begin position="36"/>
        <end position="108"/>
    </location>
</feature>
<protein>
    <submittedName>
        <fullName evidence="2">Uncharacterized protein</fullName>
    </submittedName>
</protein>
<feature type="compositionally biased region" description="Acidic residues" evidence="1">
    <location>
        <begin position="90"/>
        <end position="99"/>
    </location>
</feature>
<dbReference type="Proteomes" id="UP000193144">
    <property type="component" value="Unassembled WGS sequence"/>
</dbReference>
<evidence type="ECO:0000313" key="3">
    <source>
        <dbReference type="Proteomes" id="UP000193144"/>
    </source>
</evidence>
<gene>
    <name evidence="2" type="ORF">BCR34DRAFT_601995</name>
</gene>
<feature type="compositionally biased region" description="Polar residues" evidence="1">
    <location>
        <begin position="78"/>
        <end position="88"/>
    </location>
</feature>
<sequence length="414" mass="46441">MDPLAEPFLLNIPMECRLRIYDYCLEDNCFTIGSADVKNSSDKKSTKSSTAHIGIAGKDSAAKESTPTATDIADIEENSTSGSLTSPIDLTEDDDDEEPMPPPSYTGIVGLPTNHVPVVRSFYHPKLLSLGKPTSITRSEALASGWDFDRKVLYPDPLPLFLTNRQIRDELQDYIRILLKKGTGPHPNNLSVFVSYPYGIIVLEALQPELLERTKNLYISGYYDVEGDSLVRLRDPSYDPQDPESRKKMKAVLQPFKRQPYNPPIMTFNPFSGITRAAANSALGELFEWILPHPDQKLIARRICKEEPKVEMRIFYPDDSYSQVWGDCQRSTVPVVLRKTRGYKVGLTIFMGDRGCVVKFMATKSEVQEENILRCKWERCGGGVEATEKAVIGEHWPLDVNEDGDVGADKVKSK</sequence>
<name>A0A1Y1ZL24_9PLEO</name>
<comment type="caution">
    <text evidence="2">The sequence shown here is derived from an EMBL/GenBank/DDBJ whole genome shotgun (WGS) entry which is preliminary data.</text>
</comment>
<dbReference type="OrthoDB" id="3899662at2759"/>
<accession>A0A1Y1ZL24</accession>
<evidence type="ECO:0000313" key="2">
    <source>
        <dbReference type="EMBL" id="ORY10545.1"/>
    </source>
</evidence>
<evidence type="ECO:0000256" key="1">
    <source>
        <dbReference type="SAM" id="MobiDB-lite"/>
    </source>
</evidence>
<dbReference type="EMBL" id="MCFA01000071">
    <property type="protein sequence ID" value="ORY10545.1"/>
    <property type="molecule type" value="Genomic_DNA"/>
</dbReference>
<organism evidence="2 3">
    <name type="scientific">Clohesyomyces aquaticus</name>
    <dbReference type="NCBI Taxonomy" id="1231657"/>
    <lineage>
        <taxon>Eukaryota</taxon>
        <taxon>Fungi</taxon>
        <taxon>Dikarya</taxon>
        <taxon>Ascomycota</taxon>
        <taxon>Pezizomycotina</taxon>
        <taxon>Dothideomycetes</taxon>
        <taxon>Pleosporomycetidae</taxon>
        <taxon>Pleosporales</taxon>
        <taxon>Lindgomycetaceae</taxon>
        <taxon>Clohesyomyces</taxon>
    </lineage>
</organism>
<keyword evidence="3" id="KW-1185">Reference proteome</keyword>
<proteinExistence type="predicted"/>